<dbReference type="SUPFAM" id="SSF55961">
    <property type="entry name" value="Bet v1-like"/>
    <property type="match status" value="1"/>
</dbReference>
<evidence type="ECO:0000313" key="4">
    <source>
        <dbReference type="Proteomes" id="UP001206924"/>
    </source>
</evidence>
<dbReference type="InterPro" id="IPR013538">
    <property type="entry name" value="ASHA1/2-like_C"/>
</dbReference>
<dbReference type="Proteomes" id="UP001206924">
    <property type="component" value="Unassembled WGS sequence"/>
</dbReference>
<comment type="similarity">
    <text evidence="1">Belongs to the AHA1 family.</text>
</comment>
<name>A0ABT1NTG4_9MICC</name>
<organism evidence="3 4">
    <name type="scientific">Arthrobacter jinronghuae</name>
    <dbReference type="NCBI Taxonomy" id="2964609"/>
    <lineage>
        <taxon>Bacteria</taxon>
        <taxon>Bacillati</taxon>
        <taxon>Actinomycetota</taxon>
        <taxon>Actinomycetes</taxon>
        <taxon>Micrococcales</taxon>
        <taxon>Micrococcaceae</taxon>
        <taxon>Arthrobacter</taxon>
    </lineage>
</organism>
<evidence type="ECO:0000313" key="3">
    <source>
        <dbReference type="EMBL" id="MCQ1949856.1"/>
    </source>
</evidence>
<dbReference type="RefSeq" id="WP_255865369.1">
    <property type="nucleotide sequence ID" value="NZ_CP104263.1"/>
</dbReference>
<gene>
    <name evidence="3" type="ORF">NNX28_07920</name>
</gene>
<protein>
    <submittedName>
        <fullName evidence="3">SRPBCC domain-containing protein</fullName>
    </submittedName>
</protein>
<comment type="caution">
    <text evidence="3">The sequence shown here is derived from an EMBL/GenBank/DDBJ whole genome shotgun (WGS) entry which is preliminary data.</text>
</comment>
<dbReference type="Pfam" id="PF08327">
    <property type="entry name" value="AHSA1"/>
    <property type="match status" value="1"/>
</dbReference>
<evidence type="ECO:0000256" key="1">
    <source>
        <dbReference type="ARBA" id="ARBA00006817"/>
    </source>
</evidence>
<feature type="domain" description="Activator of Hsp90 ATPase homologue 1/2-like C-terminal" evidence="2">
    <location>
        <begin position="12"/>
        <end position="133"/>
    </location>
</feature>
<accession>A0ABT1NTG4</accession>
<sequence length="144" mass="15222">MDETIYRTHVAAPPGRVWAELTATDIPRAWMWDSVLIGSLAEGSSYAFQYDGEDLITGTVLAVEAPVRLALTFNPQWDGTVAGEAPGVLEYTLQQTGDGCDLTVRITGLHGASATSVEHDTPGIYAGLKTLVEAIPVAGHAEPA</sequence>
<dbReference type="EMBL" id="JANFLP010000008">
    <property type="protein sequence ID" value="MCQ1949856.1"/>
    <property type="molecule type" value="Genomic_DNA"/>
</dbReference>
<keyword evidence="4" id="KW-1185">Reference proteome</keyword>
<evidence type="ECO:0000259" key="2">
    <source>
        <dbReference type="Pfam" id="PF08327"/>
    </source>
</evidence>
<dbReference type="Gene3D" id="3.30.530.20">
    <property type="match status" value="1"/>
</dbReference>
<reference evidence="3 4" key="1">
    <citation type="submission" date="2022-07" db="EMBL/GenBank/DDBJ databases">
        <title>Novel species in genus Arthrobacter.</title>
        <authorList>
            <person name="Liu Y."/>
        </authorList>
    </citation>
    <scope>NUCLEOTIDE SEQUENCE [LARGE SCALE GENOMIC DNA]</scope>
    <source>
        <strain evidence="4">zg-Y859</strain>
    </source>
</reference>
<dbReference type="InterPro" id="IPR023393">
    <property type="entry name" value="START-like_dom_sf"/>
</dbReference>
<proteinExistence type="inferred from homology"/>